<evidence type="ECO:0000313" key="4">
    <source>
        <dbReference type="EMBL" id="CAF3521240.1"/>
    </source>
</evidence>
<protein>
    <recommendedName>
        <fullName evidence="2">Arrestin C-terminal-like domain-containing protein</fullName>
    </recommendedName>
</protein>
<dbReference type="SUPFAM" id="SSF81296">
    <property type="entry name" value="E set domains"/>
    <property type="match status" value="2"/>
</dbReference>
<dbReference type="Pfam" id="PF02752">
    <property type="entry name" value="Arrestin_C"/>
    <property type="match status" value="1"/>
</dbReference>
<comment type="caution">
    <text evidence="3">The sequence shown here is derived from an EMBL/GenBank/DDBJ whole genome shotgun (WGS) entry which is preliminary data.</text>
</comment>
<dbReference type="InterPro" id="IPR050357">
    <property type="entry name" value="Arrestin_domain-protein"/>
</dbReference>
<dbReference type="PANTHER" id="PTHR11188:SF17">
    <property type="entry name" value="FI21816P1"/>
    <property type="match status" value="1"/>
</dbReference>
<evidence type="ECO:0000256" key="1">
    <source>
        <dbReference type="ARBA" id="ARBA00005298"/>
    </source>
</evidence>
<name>A0A813Z2D0_9BILA</name>
<dbReference type="Proteomes" id="UP000663844">
    <property type="component" value="Unassembled WGS sequence"/>
</dbReference>
<comment type="similarity">
    <text evidence="1">Belongs to the arrestin family.</text>
</comment>
<dbReference type="Pfam" id="PF00339">
    <property type="entry name" value="Arrestin_N"/>
    <property type="match status" value="1"/>
</dbReference>
<evidence type="ECO:0000259" key="2">
    <source>
        <dbReference type="SMART" id="SM01017"/>
    </source>
</evidence>
<dbReference type="InterPro" id="IPR011021">
    <property type="entry name" value="Arrestin-like_N"/>
</dbReference>
<dbReference type="InterPro" id="IPR014752">
    <property type="entry name" value="Arrestin-like_C"/>
</dbReference>
<evidence type="ECO:0000313" key="5">
    <source>
        <dbReference type="Proteomes" id="UP000663845"/>
    </source>
</evidence>
<gene>
    <name evidence="3" type="ORF">JYZ213_LOCUS10111</name>
    <name evidence="4" type="ORF">OXD698_LOCUS2436</name>
</gene>
<accession>A0A813Z2D0</accession>
<dbReference type="Proteomes" id="UP000663845">
    <property type="component" value="Unassembled WGS sequence"/>
</dbReference>
<proteinExistence type="inferred from homology"/>
<dbReference type="EMBL" id="CAJNOG010000073">
    <property type="protein sequence ID" value="CAF0892710.1"/>
    <property type="molecule type" value="Genomic_DNA"/>
</dbReference>
<evidence type="ECO:0000313" key="3">
    <source>
        <dbReference type="EMBL" id="CAF0892710.1"/>
    </source>
</evidence>
<dbReference type="AlphaFoldDB" id="A0A813Z2D0"/>
<reference evidence="3" key="1">
    <citation type="submission" date="2021-02" db="EMBL/GenBank/DDBJ databases">
        <authorList>
            <person name="Nowell W R."/>
        </authorList>
    </citation>
    <scope>NUCLEOTIDE SEQUENCE</scope>
</reference>
<dbReference type="EMBL" id="CAJOAZ010000079">
    <property type="protein sequence ID" value="CAF3521240.1"/>
    <property type="molecule type" value="Genomic_DNA"/>
</dbReference>
<dbReference type="PANTHER" id="PTHR11188">
    <property type="entry name" value="ARRESTIN DOMAIN CONTAINING PROTEIN"/>
    <property type="match status" value="1"/>
</dbReference>
<dbReference type="InterPro" id="IPR011022">
    <property type="entry name" value="Arrestin_C-like"/>
</dbReference>
<dbReference type="Gene3D" id="2.60.40.640">
    <property type="match status" value="2"/>
</dbReference>
<sequence length="353" mass="40864">MGASESAEIRVSFDRSTLFYYSGENILGNIIFHNTHEKLALDEIFLEFIGELGYTTRETRRRHDSNGRSHTEHFTEYHRIPFTSHRIPVVRPQYGQREVTLYRGDYSWPFEFTLPQCLPPTSIPMSVAYPYVKYYMRIVLDKPWYKPNAKQIYALTIFPRVNIHQLMNAQLPVPLSQTNRKKVHLQGRLLQTGVTPGEKLSLEINLDNPKCAEIKRIEATLIQHRQIAHSQQSEVIFRMNLPDFSEFNGTSFRRTFELHLPTEYLSPTYTYSSQCPGALFTVAFHYELKLDVKVRGLFTDFKVSVPVIVGTETMSDDPPLVNRFVETIMPSAPAYDYDEPPPSYDSIIAKVKQ</sequence>
<dbReference type="InterPro" id="IPR014756">
    <property type="entry name" value="Ig_E-set"/>
</dbReference>
<dbReference type="GO" id="GO:0015031">
    <property type="term" value="P:protein transport"/>
    <property type="evidence" value="ECO:0007669"/>
    <property type="project" value="TreeGrafter"/>
</dbReference>
<feature type="domain" description="Arrestin C-terminal-like" evidence="2">
    <location>
        <begin position="179"/>
        <end position="314"/>
    </location>
</feature>
<dbReference type="GO" id="GO:0005737">
    <property type="term" value="C:cytoplasm"/>
    <property type="evidence" value="ECO:0007669"/>
    <property type="project" value="TreeGrafter"/>
</dbReference>
<organism evidence="3 5">
    <name type="scientific">Adineta steineri</name>
    <dbReference type="NCBI Taxonomy" id="433720"/>
    <lineage>
        <taxon>Eukaryota</taxon>
        <taxon>Metazoa</taxon>
        <taxon>Spiralia</taxon>
        <taxon>Gnathifera</taxon>
        <taxon>Rotifera</taxon>
        <taxon>Eurotatoria</taxon>
        <taxon>Bdelloidea</taxon>
        <taxon>Adinetida</taxon>
        <taxon>Adinetidae</taxon>
        <taxon>Adineta</taxon>
    </lineage>
</organism>
<dbReference type="SMART" id="SM01017">
    <property type="entry name" value="Arrestin_C"/>
    <property type="match status" value="1"/>
</dbReference>